<dbReference type="AlphaFoldDB" id="A0A4V0YGW8"/>
<evidence type="ECO:0000256" key="1">
    <source>
        <dbReference type="SAM" id="SignalP"/>
    </source>
</evidence>
<reference evidence="3 4" key="1">
    <citation type="submission" date="2019-01" db="EMBL/GenBank/DDBJ databases">
        <title>Genome sequencing of strain FW100M-8.</title>
        <authorList>
            <person name="Heo J."/>
            <person name="Kim S.-J."/>
            <person name="Kim J.-S."/>
            <person name="Hong S.-B."/>
            <person name="Kwon S.-W."/>
        </authorList>
    </citation>
    <scope>NUCLEOTIDE SEQUENCE [LARGE SCALE GENOMIC DNA]</scope>
    <source>
        <strain evidence="3 4">FW100M-8</strain>
    </source>
</reference>
<proteinExistence type="predicted"/>
<keyword evidence="4" id="KW-1185">Reference proteome</keyword>
<dbReference type="RefSeq" id="WP_129189101.1">
    <property type="nucleotide sequence ID" value="NZ_CP035491.1"/>
</dbReference>
<dbReference type="PROSITE" id="PS51318">
    <property type="entry name" value="TAT"/>
    <property type="match status" value="1"/>
</dbReference>
<feature type="signal peptide" evidence="1">
    <location>
        <begin position="1"/>
        <end position="31"/>
    </location>
</feature>
<evidence type="ECO:0000259" key="2">
    <source>
        <dbReference type="Pfam" id="PF00496"/>
    </source>
</evidence>
<dbReference type="GO" id="GO:0043190">
    <property type="term" value="C:ATP-binding cassette (ABC) transporter complex"/>
    <property type="evidence" value="ECO:0007669"/>
    <property type="project" value="InterPro"/>
</dbReference>
<dbReference type="GO" id="GO:1904680">
    <property type="term" value="F:peptide transmembrane transporter activity"/>
    <property type="evidence" value="ECO:0007669"/>
    <property type="project" value="TreeGrafter"/>
</dbReference>
<dbReference type="PANTHER" id="PTHR30290">
    <property type="entry name" value="PERIPLASMIC BINDING COMPONENT OF ABC TRANSPORTER"/>
    <property type="match status" value="1"/>
</dbReference>
<dbReference type="Gene3D" id="3.10.105.10">
    <property type="entry name" value="Dipeptide-binding Protein, Domain 3"/>
    <property type="match status" value="1"/>
</dbReference>
<dbReference type="Gene3D" id="3.40.190.10">
    <property type="entry name" value="Periplasmic binding protein-like II"/>
    <property type="match status" value="1"/>
</dbReference>
<dbReference type="CDD" id="cd08492">
    <property type="entry name" value="PBP2_NikA_DppA_OppA_like_15"/>
    <property type="match status" value="1"/>
</dbReference>
<name>A0A4V0YGW8_9MICO</name>
<accession>A0A4V0YGW8</accession>
<dbReference type="Pfam" id="PF00496">
    <property type="entry name" value="SBP_bac_5"/>
    <property type="match status" value="1"/>
</dbReference>
<dbReference type="GO" id="GO:0015833">
    <property type="term" value="P:peptide transport"/>
    <property type="evidence" value="ECO:0007669"/>
    <property type="project" value="TreeGrafter"/>
</dbReference>
<evidence type="ECO:0000313" key="3">
    <source>
        <dbReference type="EMBL" id="QAY72661.1"/>
    </source>
</evidence>
<protein>
    <submittedName>
        <fullName evidence="3">ABC transporter substrate-binding protein</fullName>
    </submittedName>
</protein>
<dbReference type="SUPFAM" id="SSF53850">
    <property type="entry name" value="Periplasmic binding protein-like II"/>
    <property type="match status" value="1"/>
</dbReference>
<evidence type="ECO:0000313" key="4">
    <source>
        <dbReference type="Proteomes" id="UP000291259"/>
    </source>
</evidence>
<keyword evidence="1" id="KW-0732">Signal</keyword>
<feature type="domain" description="Solute-binding protein family 5" evidence="2">
    <location>
        <begin position="92"/>
        <end position="454"/>
    </location>
</feature>
<dbReference type="Proteomes" id="UP000291259">
    <property type="component" value="Chromosome"/>
</dbReference>
<dbReference type="EMBL" id="CP035491">
    <property type="protein sequence ID" value="QAY72661.1"/>
    <property type="molecule type" value="Genomic_DNA"/>
</dbReference>
<dbReference type="InterPro" id="IPR030678">
    <property type="entry name" value="Peptide/Ni-bd"/>
</dbReference>
<dbReference type="OrthoDB" id="5240629at2"/>
<sequence>MSRPSTRGRRVLTTAAIAVAATALLASCASAGGAAPTAAPASSEPVEGGTLRLSISAEPGCLDSHSISATQQALLGRLIYDNLVTLDRDGNLAPYLAESWDISEDGKTYTFHLRDDVTFSDGSPWNAEALGLNFEHMRDPATKSPLAAAYIAPYVDGTVIDEYTFEAHLAYAYTPFLYGLAQSWVAITSGKAIQESPETLCQNPIGSGPFVLDDYKPGQSISYVKREGYHWAPEWLGYEGEAHLDRIDFTVVPEEVIRYESLVSGQYDLTEALPPQNAAAIQANPDFVYENLIRTGSPSVLHFNTSRAPFDDIRVRKAFVAAVNRDAIANAIGFGTYNVKDNYLSSKTVYYDPTTEGKLVYDPKAAAKLLDQAGWTERDADGFRTKDGTRLQVVVPTTQSATPSPLLVQLQGEVKKVGIDLVIDQVPQAQLSERRYAGDYDALSGVWHTNTPDILFIRYHSSEITGERIGQNSSYLKDAELDELLQKTRETPDGPEAAKAYSAVQHRLLELVPGLPLYENQSQWAYSKRVKGIEVDTSHPIPVFTNAWIED</sequence>
<dbReference type="PIRSF" id="PIRSF002741">
    <property type="entry name" value="MppA"/>
    <property type="match status" value="1"/>
</dbReference>
<dbReference type="PROSITE" id="PS51257">
    <property type="entry name" value="PROKAR_LIPOPROTEIN"/>
    <property type="match status" value="1"/>
</dbReference>
<dbReference type="InterPro" id="IPR000914">
    <property type="entry name" value="SBP_5_dom"/>
</dbReference>
<dbReference type="GO" id="GO:0042597">
    <property type="term" value="C:periplasmic space"/>
    <property type="evidence" value="ECO:0007669"/>
    <property type="project" value="UniProtKB-ARBA"/>
</dbReference>
<organism evidence="3 4">
    <name type="scientific">Agromyces protaetiae</name>
    <dbReference type="NCBI Taxonomy" id="2509455"/>
    <lineage>
        <taxon>Bacteria</taxon>
        <taxon>Bacillati</taxon>
        <taxon>Actinomycetota</taxon>
        <taxon>Actinomycetes</taxon>
        <taxon>Micrococcales</taxon>
        <taxon>Microbacteriaceae</taxon>
        <taxon>Agromyces</taxon>
    </lineage>
</organism>
<feature type="chain" id="PRO_5038490146" evidence="1">
    <location>
        <begin position="32"/>
        <end position="551"/>
    </location>
</feature>
<dbReference type="KEGG" id="agf:ET445_04170"/>
<gene>
    <name evidence="3" type="ORF">ET445_04170</name>
</gene>
<dbReference type="InterPro" id="IPR006311">
    <property type="entry name" value="TAT_signal"/>
</dbReference>
<dbReference type="InterPro" id="IPR039424">
    <property type="entry name" value="SBP_5"/>
</dbReference>